<feature type="transmembrane region" description="Helical" evidence="13">
    <location>
        <begin position="422"/>
        <end position="443"/>
    </location>
</feature>
<keyword evidence="8 13" id="KW-0812">Transmembrane</keyword>
<keyword evidence="11 13" id="KW-0472">Membrane</keyword>
<dbReference type="InterPro" id="IPR048279">
    <property type="entry name" value="MdtK-like"/>
</dbReference>
<comment type="similarity">
    <text evidence="3">Belongs to the multi antimicrobial extrusion (MATE) (TC 2.A.66.1) family.</text>
</comment>
<dbReference type="GO" id="GO:0006811">
    <property type="term" value="P:monoatomic ion transport"/>
    <property type="evidence" value="ECO:0007669"/>
    <property type="project" value="UniProtKB-KW"/>
</dbReference>
<dbReference type="GO" id="GO:0005886">
    <property type="term" value="C:plasma membrane"/>
    <property type="evidence" value="ECO:0007669"/>
    <property type="project" value="UniProtKB-SubCell"/>
</dbReference>
<organism evidence="14 15">
    <name type="scientific">Candidatus Eisenbergiella merdigallinarum</name>
    <dbReference type="NCBI Taxonomy" id="2838552"/>
    <lineage>
        <taxon>Bacteria</taxon>
        <taxon>Bacillati</taxon>
        <taxon>Bacillota</taxon>
        <taxon>Clostridia</taxon>
        <taxon>Lachnospirales</taxon>
        <taxon>Lachnospiraceae</taxon>
        <taxon>Eisenbergiella</taxon>
    </lineage>
</organism>
<keyword evidence="5" id="KW-0813">Transport</keyword>
<accession>A0A9D2MS94</accession>
<evidence type="ECO:0000256" key="10">
    <source>
        <dbReference type="ARBA" id="ARBA00023065"/>
    </source>
</evidence>
<evidence type="ECO:0000256" key="11">
    <source>
        <dbReference type="ARBA" id="ARBA00023136"/>
    </source>
</evidence>
<evidence type="ECO:0000256" key="3">
    <source>
        <dbReference type="ARBA" id="ARBA00010199"/>
    </source>
</evidence>
<evidence type="ECO:0000256" key="4">
    <source>
        <dbReference type="ARBA" id="ARBA00020268"/>
    </source>
</evidence>
<feature type="transmembrane region" description="Helical" evidence="13">
    <location>
        <begin position="137"/>
        <end position="156"/>
    </location>
</feature>
<dbReference type="Pfam" id="PF01554">
    <property type="entry name" value="MatE"/>
    <property type="match status" value="2"/>
</dbReference>
<keyword evidence="10" id="KW-0406">Ion transport</keyword>
<evidence type="ECO:0000313" key="15">
    <source>
        <dbReference type="Proteomes" id="UP000886883"/>
    </source>
</evidence>
<dbReference type="InterPro" id="IPR002528">
    <property type="entry name" value="MATE_fam"/>
</dbReference>
<evidence type="ECO:0000256" key="6">
    <source>
        <dbReference type="ARBA" id="ARBA00022449"/>
    </source>
</evidence>
<comment type="subcellular location">
    <subcellularLocation>
        <location evidence="2">Cell membrane</location>
        <topology evidence="2">Multi-pass membrane protein</topology>
    </subcellularLocation>
</comment>
<dbReference type="AlphaFoldDB" id="A0A9D2MS94"/>
<protein>
    <recommendedName>
        <fullName evidence="4">Probable multidrug resistance protein NorM</fullName>
    </recommendedName>
    <alternativeName>
        <fullName evidence="12">Multidrug-efflux transporter</fullName>
    </alternativeName>
</protein>
<proteinExistence type="inferred from homology"/>
<dbReference type="GO" id="GO:0015297">
    <property type="term" value="F:antiporter activity"/>
    <property type="evidence" value="ECO:0007669"/>
    <property type="project" value="UniProtKB-KW"/>
</dbReference>
<dbReference type="PANTHER" id="PTHR43298">
    <property type="entry name" value="MULTIDRUG RESISTANCE PROTEIN NORM-RELATED"/>
    <property type="match status" value="1"/>
</dbReference>
<keyword evidence="9 13" id="KW-1133">Transmembrane helix</keyword>
<evidence type="ECO:0000313" key="14">
    <source>
        <dbReference type="EMBL" id="HJB91481.1"/>
    </source>
</evidence>
<keyword evidence="7" id="KW-1003">Cell membrane</keyword>
<evidence type="ECO:0000256" key="5">
    <source>
        <dbReference type="ARBA" id="ARBA00022448"/>
    </source>
</evidence>
<feature type="transmembrane region" description="Helical" evidence="13">
    <location>
        <begin position="168"/>
        <end position="189"/>
    </location>
</feature>
<feature type="transmembrane region" description="Helical" evidence="13">
    <location>
        <begin position="195"/>
        <end position="218"/>
    </location>
</feature>
<name>A0A9D2MS94_9FIRM</name>
<feature type="transmembrane region" description="Helical" evidence="13">
    <location>
        <begin position="366"/>
        <end position="386"/>
    </location>
</feature>
<feature type="transmembrane region" description="Helical" evidence="13">
    <location>
        <begin position="21"/>
        <end position="44"/>
    </location>
</feature>
<evidence type="ECO:0000256" key="7">
    <source>
        <dbReference type="ARBA" id="ARBA00022475"/>
    </source>
</evidence>
<evidence type="ECO:0000256" key="1">
    <source>
        <dbReference type="ARBA" id="ARBA00003408"/>
    </source>
</evidence>
<evidence type="ECO:0000256" key="2">
    <source>
        <dbReference type="ARBA" id="ARBA00004651"/>
    </source>
</evidence>
<reference evidence="14" key="1">
    <citation type="journal article" date="2021" name="PeerJ">
        <title>Extensive microbial diversity within the chicken gut microbiome revealed by metagenomics and culture.</title>
        <authorList>
            <person name="Gilroy R."/>
            <person name="Ravi A."/>
            <person name="Getino M."/>
            <person name="Pursley I."/>
            <person name="Horton D.L."/>
            <person name="Alikhan N.F."/>
            <person name="Baker D."/>
            <person name="Gharbi K."/>
            <person name="Hall N."/>
            <person name="Watson M."/>
            <person name="Adriaenssens E.M."/>
            <person name="Foster-Nyarko E."/>
            <person name="Jarju S."/>
            <person name="Secka A."/>
            <person name="Antonio M."/>
            <person name="Oren A."/>
            <person name="Chaudhuri R.R."/>
            <person name="La Ragione R."/>
            <person name="Hildebrand F."/>
            <person name="Pallen M.J."/>
        </authorList>
    </citation>
    <scope>NUCLEOTIDE SEQUENCE</scope>
    <source>
        <strain evidence="14">USAMLcec3-2134</strain>
    </source>
</reference>
<feature type="transmembrane region" description="Helical" evidence="13">
    <location>
        <begin position="50"/>
        <end position="74"/>
    </location>
</feature>
<evidence type="ECO:0000256" key="13">
    <source>
        <dbReference type="SAM" id="Phobius"/>
    </source>
</evidence>
<dbReference type="PIRSF" id="PIRSF006603">
    <property type="entry name" value="DinF"/>
    <property type="match status" value="1"/>
</dbReference>
<feature type="transmembrane region" description="Helical" evidence="13">
    <location>
        <begin position="398"/>
        <end position="416"/>
    </location>
</feature>
<dbReference type="PANTHER" id="PTHR43298:SF2">
    <property type="entry name" value="FMN_FAD EXPORTER YEEO-RELATED"/>
    <property type="match status" value="1"/>
</dbReference>
<dbReference type="Proteomes" id="UP000886883">
    <property type="component" value="Unassembled WGS sequence"/>
</dbReference>
<keyword evidence="6" id="KW-0050">Antiport</keyword>
<comment type="function">
    <text evidence="1">Multidrug efflux pump.</text>
</comment>
<evidence type="ECO:0000256" key="9">
    <source>
        <dbReference type="ARBA" id="ARBA00022989"/>
    </source>
</evidence>
<sequence length="454" mass="49571">MVNQSVNAFENMSVPRALGKFIIPSVISQLATLILNLTDAFFVGRTGDTYQISAMTITFPLVMFMTCTAMIFGTGGNANVAAALAEKNYEKVKKFSSFSFYTAIAVISCISILLLIVKEPCLRLLGADESSIAYCNGYLLWVLHIPCAAMVGSQVMSQLFVAEGETRIASIGIAGAGIINIILDPIFVLGFHQGIVGAGIATCISNFSSFLFFIVMFYRKRKVSVLSISPKNYSVRNGIAKNTLSVGVPAGLSIFLMNCGDFVRNYLLGVYGGQAELAAWGTVQKLSNAFMQICVGVVQGVRPLISYNFAAKAIKRTKSIIRGAFGILICYAFLCFGLVMLTPGPLVRLFLPVEEVAPIAERFFQTWIPCFFGVCIVEGMNCVLQAIGKWKISLIDVLFNRTIIYIPCMFILANYFDIPGVLFSQTVSETTVAIVLIFVYGKIMKNSEQQTRNL</sequence>
<dbReference type="GO" id="GO:0042910">
    <property type="term" value="F:xenobiotic transmembrane transporter activity"/>
    <property type="evidence" value="ECO:0007669"/>
    <property type="project" value="InterPro"/>
</dbReference>
<reference evidence="14" key="2">
    <citation type="submission" date="2021-04" db="EMBL/GenBank/DDBJ databases">
        <authorList>
            <person name="Gilroy R."/>
        </authorList>
    </citation>
    <scope>NUCLEOTIDE SEQUENCE</scope>
    <source>
        <strain evidence="14">USAMLcec3-2134</strain>
    </source>
</reference>
<evidence type="ECO:0000256" key="8">
    <source>
        <dbReference type="ARBA" id="ARBA00022692"/>
    </source>
</evidence>
<feature type="transmembrane region" description="Helical" evidence="13">
    <location>
        <begin position="323"/>
        <end position="346"/>
    </location>
</feature>
<feature type="transmembrane region" description="Helical" evidence="13">
    <location>
        <begin position="95"/>
        <end position="117"/>
    </location>
</feature>
<gene>
    <name evidence="14" type="ORF">H9763_08445</name>
</gene>
<comment type="caution">
    <text evidence="14">The sequence shown here is derived from an EMBL/GenBank/DDBJ whole genome shotgun (WGS) entry which is preliminary data.</text>
</comment>
<dbReference type="EMBL" id="DWXE01000028">
    <property type="protein sequence ID" value="HJB91481.1"/>
    <property type="molecule type" value="Genomic_DNA"/>
</dbReference>
<evidence type="ECO:0000256" key="12">
    <source>
        <dbReference type="ARBA" id="ARBA00031636"/>
    </source>
</evidence>
<dbReference type="InterPro" id="IPR050222">
    <property type="entry name" value="MATE_MdtK"/>
</dbReference>